<dbReference type="CDD" id="cd07043">
    <property type="entry name" value="STAS_anti-anti-sigma_factors"/>
    <property type="match status" value="1"/>
</dbReference>
<feature type="domain" description="STAS" evidence="3">
    <location>
        <begin position="1"/>
        <end position="109"/>
    </location>
</feature>
<evidence type="ECO:0000256" key="2">
    <source>
        <dbReference type="RuleBase" id="RU003749"/>
    </source>
</evidence>
<dbReference type="Gene3D" id="3.30.750.24">
    <property type="entry name" value="STAS domain"/>
    <property type="match status" value="1"/>
</dbReference>
<gene>
    <name evidence="4" type="ORF">ACFFV7_37905</name>
</gene>
<dbReference type="NCBIfam" id="TIGR00377">
    <property type="entry name" value="ant_ant_sig"/>
    <property type="match status" value="1"/>
</dbReference>
<dbReference type="PANTHER" id="PTHR33495">
    <property type="entry name" value="ANTI-SIGMA FACTOR ANTAGONIST TM_1081-RELATED-RELATED"/>
    <property type="match status" value="1"/>
</dbReference>
<reference evidence="4 5" key="1">
    <citation type="submission" date="2024-09" db="EMBL/GenBank/DDBJ databases">
        <authorList>
            <person name="Sun Q."/>
            <person name="Mori K."/>
        </authorList>
    </citation>
    <scope>NUCLEOTIDE SEQUENCE [LARGE SCALE GENOMIC DNA]</scope>
    <source>
        <strain evidence="4 5">CCM 3426</strain>
    </source>
</reference>
<protein>
    <recommendedName>
        <fullName evidence="2">Anti-sigma factor antagonist</fullName>
    </recommendedName>
</protein>
<evidence type="ECO:0000313" key="4">
    <source>
        <dbReference type="EMBL" id="MFB9207018.1"/>
    </source>
</evidence>
<proteinExistence type="inferred from homology"/>
<comment type="similarity">
    <text evidence="1 2">Belongs to the anti-sigma-factor antagonist family.</text>
</comment>
<dbReference type="RefSeq" id="WP_189650401.1">
    <property type="nucleotide sequence ID" value="NZ_BMRC01000013.1"/>
</dbReference>
<dbReference type="InterPro" id="IPR036513">
    <property type="entry name" value="STAS_dom_sf"/>
</dbReference>
<dbReference type="InterPro" id="IPR002645">
    <property type="entry name" value="STAS_dom"/>
</dbReference>
<dbReference type="EMBL" id="JBHMEI010000044">
    <property type="protein sequence ID" value="MFB9207018.1"/>
    <property type="molecule type" value="Genomic_DNA"/>
</dbReference>
<name>A0ABV5ISH1_9ACTN</name>
<keyword evidence="5" id="KW-1185">Reference proteome</keyword>
<dbReference type="InterPro" id="IPR003658">
    <property type="entry name" value="Anti-sigma_ant"/>
</dbReference>
<evidence type="ECO:0000313" key="5">
    <source>
        <dbReference type="Proteomes" id="UP001589647"/>
    </source>
</evidence>
<sequence>MEITTDTIGPVTVIGLTGQLDSRSAPAAQERILSLLPDSRPVLLDLTGVSYLSSAGLRTMLLVYRRARTVDSFIALVGLSAELRGVMAATGFLRFFIVADCVADGLEIVRAAEPREEAT</sequence>
<dbReference type="Proteomes" id="UP001589647">
    <property type="component" value="Unassembled WGS sequence"/>
</dbReference>
<dbReference type="Pfam" id="PF01740">
    <property type="entry name" value="STAS"/>
    <property type="match status" value="1"/>
</dbReference>
<evidence type="ECO:0000256" key="1">
    <source>
        <dbReference type="ARBA" id="ARBA00009013"/>
    </source>
</evidence>
<dbReference type="PROSITE" id="PS50801">
    <property type="entry name" value="STAS"/>
    <property type="match status" value="1"/>
</dbReference>
<dbReference type="PANTHER" id="PTHR33495:SF14">
    <property type="entry name" value="ANTI-SIGMA FACTOR ANTAGONIST"/>
    <property type="match status" value="1"/>
</dbReference>
<accession>A0ABV5ISH1</accession>
<evidence type="ECO:0000259" key="3">
    <source>
        <dbReference type="PROSITE" id="PS50801"/>
    </source>
</evidence>
<organism evidence="4 5">
    <name type="scientific">Nonomuraea spiralis</name>
    <dbReference type="NCBI Taxonomy" id="46182"/>
    <lineage>
        <taxon>Bacteria</taxon>
        <taxon>Bacillati</taxon>
        <taxon>Actinomycetota</taxon>
        <taxon>Actinomycetes</taxon>
        <taxon>Streptosporangiales</taxon>
        <taxon>Streptosporangiaceae</taxon>
        <taxon>Nonomuraea</taxon>
    </lineage>
</organism>
<comment type="caution">
    <text evidence="4">The sequence shown here is derived from an EMBL/GenBank/DDBJ whole genome shotgun (WGS) entry which is preliminary data.</text>
</comment>
<dbReference type="SUPFAM" id="SSF52091">
    <property type="entry name" value="SpoIIaa-like"/>
    <property type="match status" value="1"/>
</dbReference>